<evidence type="ECO:0000259" key="3">
    <source>
        <dbReference type="Pfam" id="PF02826"/>
    </source>
</evidence>
<keyword evidence="1" id="KW-0560">Oxidoreductase</keyword>
<keyword evidence="5" id="KW-1185">Reference proteome</keyword>
<dbReference type="Pfam" id="PF02826">
    <property type="entry name" value="2-Hacid_dh_C"/>
    <property type="match status" value="1"/>
</dbReference>
<dbReference type="Gene3D" id="3.40.50.720">
    <property type="entry name" value="NAD(P)-binding Rossmann-like Domain"/>
    <property type="match status" value="2"/>
</dbReference>
<accession>A0A542EF63</accession>
<dbReference type="InterPro" id="IPR036291">
    <property type="entry name" value="NAD(P)-bd_dom_sf"/>
</dbReference>
<keyword evidence="2" id="KW-0520">NAD</keyword>
<dbReference type="CDD" id="cd12166">
    <property type="entry name" value="2-Hacid_dh_7"/>
    <property type="match status" value="1"/>
</dbReference>
<organism evidence="4 5">
    <name type="scientific">Yimella lutea</name>
    <dbReference type="NCBI Taxonomy" id="587872"/>
    <lineage>
        <taxon>Bacteria</taxon>
        <taxon>Bacillati</taxon>
        <taxon>Actinomycetota</taxon>
        <taxon>Actinomycetes</taxon>
        <taxon>Micrococcales</taxon>
        <taxon>Dermacoccaceae</taxon>
        <taxon>Yimella</taxon>
    </lineage>
</organism>
<evidence type="ECO:0000256" key="2">
    <source>
        <dbReference type="ARBA" id="ARBA00023027"/>
    </source>
</evidence>
<comment type="caution">
    <text evidence="4">The sequence shown here is derived from an EMBL/GenBank/DDBJ whole genome shotgun (WGS) entry which is preliminary data.</text>
</comment>
<dbReference type="InterPro" id="IPR006140">
    <property type="entry name" value="D-isomer_DH_NAD-bd"/>
</dbReference>
<gene>
    <name evidence="4" type="ORF">FB459_1420</name>
</gene>
<dbReference type="EMBL" id="VFMO01000001">
    <property type="protein sequence ID" value="TQJ13982.1"/>
    <property type="molecule type" value="Genomic_DNA"/>
</dbReference>
<dbReference type="PROSITE" id="PS00671">
    <property type="entry name" value="D_2_HYDROXYACID_DH_3"/>
    <property type="match status" value="1"/>
</dbReference>
<dbReference type="GO" id="GO:0051287">
    <property type="term" value="F:NAD binding"/>
    <property type="evidence" value="ECO:0007669"/>
    <property type="project" value="InterPro"/>
</dbReference>
<dbReference type="AlphaFoldDB" id="A0A542EF63"/>
<evidence type="ECO:0000256" key="1">
    <source>
        <dbReference type="ARBA" id="ARBA00023002"/>
    </source>
</evidence>
<dbReference type="InterPro" id="IPR029753">
    <property type="entry name" value="D-isomer_DH_CS"/>
</dbReference>
<reference evidence="4 5" key="1">
    <citation type="submission" date="2019-06" db="EMBL/GenBank/DDBJ databases">
        <title>Sequencing the genomes of 1000 actinobacteria strains.</title>
        <authorList>
            <person name="Klenk H.-P."/>
        </authorList>
    </citation>
    <scope>NUCLEOTIDE SEQUENCE [LARGE SCALE GENOMIC DNA]</scope>
    <source>
        <strain evidence="4 5">DSM 19828</strain>
    </source>
</reference>
<dbReference type="RefSeq" id="WP_246092348.1">
    <property type="nucleotide sequence ID" value="NZ_BAABCI010000002.1"/>
</dbReference>
<evidence type="ECO:0000313" key="5">
    <source>
        <dbReference type="Proteomes" id="UP000320806"/>
    </source>
</evidence>
<name>A0A542EF63_9MICO</name>
<evidence type="ECO:0000313" key="4">
    <source>
        <dbReference type="EMBL" id="TQJ13982.1"/>
    </source>
</evidence>
<dbReference type="SUPFAM" id="SSF51735">
    <property type="entry name" value="NAD(P)-binding Rossmann-fold domains"/>
    <property type="match status" value="1"/>
</dbReference>
<dbReference type="PANTHER" id="PTHR43333:SF1">
    <property type="entry name" value="D-ISOMER SPECIFIC 2-HYDROXYACID DEHYDROGENASE NAD-BINDING DOMAIN-CONTAINING PROTEIN"/>
    <property type="match status" value="1"/>
</dbReference>
<dbReference type="GO" id="GO:0016616">
    <property type="term" value="F:oxidoreductase activity, acting on the CH-OH group of donors, NAD or NADP as acceptor"/>
    <property type="evidence" value="ECO:0007669"/>
    <property type="project" value="UniProtKB-ARBA"/>
</dbReference>
<dbReference type="Proteomes" id="UP000320806">
    <property type="component" value="Unassembled WGS sequence"/>
</dbReference>
<dbReference type="PANTHER" id="PTHR43333">
    <property type="entry name" value="2-HACID_DH_C DOMAIN-CONTAINING PROTEIN"/>
    <property type="match status" value="1"/>
</dbReference>
<protein>
    <submittedName>
        <fullName evidence="4">Phosphoglycerate dehydrogenase-like enzyme</fullName>
    </submittedName>
</protein>
<sequence length="315" mass="33896">MTEKSAARTVVSVAQQDWADQLTDLGGVELVVWDMKDAPPRDDIELVVPPYMSNPKRLEHLCELPSLKAVQLATAGFEHALQYLPSGVALANGRGIHDTSTAELAIGLAIASQRAIPDAVRAQQSGQWLRLAGRPSLADRKALVIGYGSIGRMLVSRLQVLEVDCTVVASRARAGDDLVDRVYGIDEIDQLLPATEIVFLILPMTDATRHLVDDEFLAALPDDALVVNVARGGIVDTDALQRACATGHVRAAMDVTDPEPLPADHPLWTTRGVLITPHVGGATTAFTPRLIRLLRREIPHFIATGELSNVVVVGD</sequence>
<feature type="domain" description="D-isomer specific 2-hydroxyacid dehydrogenase NAD-binding" evidence="3">
    <location>
        <begin position="106"/>
        <end position="280"/>
    </location>
</feature>
<proteinExistence type="predicted"/>